<protein>
    <submittedName>
        <fullName evidence="1">CIC11C00000002746</fullName>
    </submittedName>
</protein>
<evidence type="ECO:0000313" key="2">
    <source>
        <dbReference type="Proteomes" id="UP000182259"/>
    </source>
</evidence>
<dbReference type="GO" id="GO:0043022">
    <property type="term" value="F:ribosome binding"/>
    <property type="evidence" value="ECO:0007669"/>
    <property type="project" value="TreeGrafter"/>
</dbReference>
<dbReference type="Gene3D" id="3.10.450.240">
    <property type="match status" value="1"/>
</dbReference>
<dbReference type="GO" id="GO:0005743">
    <property type="term" value="C:mitochondrial inner membrane"/>
    <property type="evidence" value="ECO:0007669"/>
    <property type="project" value="InterPro"/>
</dbReference>
<accession>A0A1L0GQH8</accession>
<dbReference type="GO" id="GO:0032979">
    <property type="term" value="P:protein insertion into mitochondrial inner membrane from matrix"/>
    <property type="evidence" value="ECO:0007669"/>
    <property type="project" value="InterPro"/>
</dbReference>
<dbReference type="Proteomes" id="UP000182259">
    <property type="component" value="Chromosome VI"/>
</dbReference>
<organism evidence="1 2">
    <name type="scientific">Sungouiella intermedia</name>
    <dbReference type="NCBI Taxonomy" id="45354"/>
    <lineage>
        <taxon>Eukaryota</taxon>
        <taxon>Fungi</taxon>
        <taxon>Dikarya</taxon>
        <taxon>Ascomycota</taxon>
        <taxon>Saccharomycotina</taxon>
        <taxon>Pichiomycetes</taxon>
        <taxon>Metschnikowiaceae</taxon>
        <taxon>Sungouiella</taxon>
    </lineage>
</organism>
<reference evidence="2" key="1">
    <citation type="submission" date="2016-10" db="EMBL/GenBank/DDBJ databases">
        <authorList>
            <person name="Geijer C."/>
            <person name="Jareborg N."/>
            <person name="Dainat J."/>
        </authorList>
    </citation>
    <scope>NUCLEOTIDE SEQUENCE [LARGE SCALE GENOMIC DNA]</scope>
    <source>
        <strain evidence="2">PYCC 4715</strain>
    </source>
</reference>
<sequence>MFPLKSILTPRVPYSAARVFSHAGLVGLPASRAVRAYSTEKPKKKKQKAPDVSLVPIKAIGVLADFYIPPRLRDCPVTSWHKLILRRIGAFGLNTFSISKFKSDTKLKLRINDWKELAVDKYVKTNKIFAAACSLPRAQRQSYLQSQLDGIAGIEVVKSLAARAVTFPIRSKLEWNLKSIEGNPKLVSFTPIPDSNDVSAVVQFVVKVQTRQEMVITSDSQEPNTTERLVTDYIVITMNPYTDEMAFVGTLFESDHVRGVKPELEMENVRALESYQKLCADIYRAAPPAVTEGKQ</sequence>
<dbReference type="AlphaFoldDB" id="A0A1L0GQH8"/>
<dbReference type="InterPro" id="IPR024621">
    <property type="entry name" value="Mba1"/>
</dbReference>
<dbReference type="PANTHER" id="PTHR13333">
    <property type="entry name" value="M-AAA PROTEASE-INTERACTING PROTEIN 1, MITOCHONDRIAL"/>
    <property type="match status" value="1"/>
</dbReference>
<evidence type="ECO:0000313" key="1">
    <source>
        <dbReference type="EMBL" id="SGZ58277.1"/>
    </source>
</evidence>
<dbReference type="PANTHER" id="PTHR13333:SF5">
    <property type="entry name" value="M-AAA PROTEASE-INTERACTING PROTEIN 1, MITOCHONDRIAL"/>
    <property type="match status" value="1"/>
</dbReference>
<dbReference type="EMBL" id="LT635769">
    <property type="protein sequence ID" value="SGZ58277.1"/>
    <property type="molecule type" value="Genomic_DNA"/>
</dbReference>
<dbReference type="Pfam" id="PF07961">
    <property type="entry name" value="MBA1"/>
    <property type="match status" value="1"/>
</dbReference>
<name>A0A1L0GQH8_9ASCO</name>
<proteinExistence type="predicted"/>
<gene>
    <name evidence="1" type="ORF">SAMEA4029009_CIC11G00000002746</name>
</gene>